<accession>A0AC35U567</accession>
<name>A0AC35U567_9BILA</name>
<protein>
    <submittedName>
        <fullName evidence="2">Neur_chan_LBD domain-containing protein</fullName>
    </submittedName>
</protein>
<dbReference type="WBParaSite" id="RSKR_0000736600.1">
    <property type="protein sequence ID" value="RSKR_0000736600.1"/>
    <property type="gene ID" value="RSKR_0000736600"/>
</dbReference>
<evidence type="ECO:0000313" key="2">
    <source>
        <dbReference type="WBParaSite" id="RSKR_0000736600.1"/>
    </source>
</evidence>
<evidence type="ECO:0000313" key="1">
    <source>
        <dbReference type="Proteomes" id="UP000095286"/>
    </source>
</evidence>
<dbReference type="Proteomes" id="UP000095286">
    <property type="component" value="Unplaced"/>
</dbReference>
<reference evidence="2" key="1">
    <citation type="submission" date="2016-11" db="UniProtKB">
        <authorList>
            <consortium name="WormBaseParasite"/>
        </authorList>
    </citation>
    <scope>IDENTIFICATION</scope>
    <source>
        <strain evidence="2">KR3021</strain>
    </source>
</reference>
<proteinExistence type="predicted"/>
<sequence>MKFLYNHLSVLLWLLIYIPRLILASPAEAQLYETLLSEYSTLARPVDNGNQAVLVMMGLILHQIINVDEKNQQIELHAQLNITWFDRRLSWNRKNYDGIKEIRFHKEQIWTPDLLLYNSVAEDFDTSYPVDILVHHDGIVRWKPPAIYKFSCLMNIAWFPFDSQSCHLKFGSWTYDGSKVDLISYDNGFDTSQCLSNAEWTLVSKDVMRNIQHYECCPEPYYDLVFQFIIKRKTLYYGVNLIIPCLVITLITLIGFIFPCEAGEKTSLQISIMLSICIFQNYVSEMSPATSDSVPFLG</sequence>
<organism evidence="1 2">
    <name type="scientific">Rhabditophanes sp. KR3021</name>
    <dbReference type="NCBI Taxonomy" id="114890"/>
    <lineage>
        <taxon>Eukaryota</taxon>
        <taxon>Metazoa</taxon>
        <taxon>Ecdysozoa</taxon>
        <taxon>Nematoda</taxon>
        <taxon>Chromadorea</taxon>
        <taxon>Rhabditida</taxon>
        <taxon>Tylenchina</taxon>
        <taxon>Panagrolaimomorpha</taxon>
        <taxon>Strongyloidoidea</taxon>
        <taxon>Alloionematidae</taxon>
        <taxon>Rhabditophanes</taxon>
    </lineage>
</organism>